<dbReference type="Pfam" id="PF02899">
    <property type="entry name" value="Phage_int_SAM_1"/>
    <property type="match status" value="1"/>
</dbReference>
<gene>
    <name evidence="4" type="ORF">A6122_2082</name>
</gene>
<dbReference type="EMBL" id="CP015515">
    <property type="protein sequence ID" value="AND17206.1"/>
    <property type="molecule type" value="Genomic_DNA"/>
</dbReference>
<evidence type="ECO:0000313" key="5">
    <source>
        <dbReference type="Proteomes" id="UP000077071"/>
    </source>
</evidence>
<dbReference type="InterPro" id="IPR004107">
    <property type="entry name" value="Integrase_SAM-like_N"/>
</dbReference>
<evidence type="ECO:0000259" key="3">
    <source>
        <dbReference type="PROSITE" id="PS51900"/>
    </source>
</evidence>
<name>A0A160KTR4_9MICO</name>
<feature type="domain" description="Core-binding (CB)" evidence="3">
    <location>
        <begin position="20"/>
        <end position="102"/>
    </location>
</feature>
<evidence type="ECO:0000313" key="4">
    <source>
        <dbReference type="EMBL" id="AND17206.1"/>
    </source>
</evidence>
<dbReference type="GO" id="GO:0015074">
    <property type="term" value="P:DNA integration"/>
    <property type="evidence" value="ECO:0007669"/>
    <property type="project" value="InterPro"/>
</dbReference>
<reference evidence="4 5" key="1">
    <citation type="submission" date="2016-05" db="EMBL/GenBank/DDBJ databases">
        <title>Complete genome sequence of Rathayibacter tritici NCPPB 1953.</title>
        <authorList>
            <person name="Park J."/>
            <person name="Lee H.-H."/>
            <person name="Lee S.-W."/>
            <person name="Seo Y.-S."/>
        </authorList>
    </citation>
    <scope>NUCLEOTIDE SEQUENCE [LARGE SCALE GENOMIC DNA]</scope>
    <source>
        <strain evidence="4 5">NCPPB 1953</strain>
    </source>
</reference>
<dbReference type="InterPro" id="IPR010998">
    <property type="entry name" value="Integrase_recombinase_N"/>
</dbReference>
<dbReference type="STRING" id="33888.A6122_2082"/>
<dbReference type="OrthoDB" id="5123274at2"/>
<organism evidence="4 5">
    <name type="scientific">Rathayibacter tritici</name>
    <dbReference type="NCBI Taxonomy" id="33888"/>
    <lineage>
        <taxon>Bacteria</taxon>
        <taxon>Bacillati</taxon>
        <taxon>Actinomycetota</taxon>
        <taxon>Actinomycetes</taxon>
        <taxon>Micrococcales</taxon>
        <taxon>Microbacteriaceae</taxon>
        <taxon>Rathayibacter</taxon>
    </lineage>
</organism>
<evidence type="ECO:0000256" key="1">
    <source>
        <dbReference type="ARBA" id="ARBA00023125"/>
    </source>
</evidence>
<dbReference type="Proteomes" id="UP000077071">
    <property type="component" value="Chromosome"/>
</dbReference>
<dbReference type="KEGG" id="rtn:A6122_2082"/>
<proteinExistence type="predicted"/>
<dbReference type="PROSITE" id="PS51900">
    <property type="entry name" value="CB"/>
    <property type="match status" value="1"/>
</dbReference>
<dbReference type="Gene3D" id="1.10.150.130">
    <property type="match status" value="1"/>
</dbReference>
<dbReference type="AlphaFoldDB" id="A0A160KTR4"/>
<dbReference type="PATRIC" id="fig|33888.3.peg.2312"/>
<sequence>MDSRERYPDNAMMFAPEIPLRWQEFIDRREALLLNYGYNTARAYWADLQDWFEWAVERDKDVLALSEKERKQYIALLRRRKYSESTIRRRLVVLGLLMALGAPSIV</sequence>
<evidence type="ECO:0000256" key="2">
    <source>
        <dbReference type="PROSITE-ProRule" id="PRU01248"/>
    </source>
</evidence>
<dbReference type="GO" id="GO:0003677">
    <property type="term" value="F:DNA binding"/>
    <property type="evidence" value="ECO:0007669"/>
    <property type="project" value="UniProtKB-UniRule"/>
</dbReference>
<dbReference type="RefSeq" id="WP_084415988.1">
    <property type="nucleotide sequence ID" value="NZ_CP015515.1"/>
</dbReference>
<dbReference type="SUPFAM" id="SSF47823">
    <property type="entry name" value="lambda integrase-like, N-terminal domain"/>
    <property type="match status" value="1"/>
</dbReference>
<keyword evidence="1 2" id="KW-0238">DNA-binding</keyword>
<keyword evidence="5" id="KW-1185">Reference proteome</keyword>
<accession>A0A160KTR4</accession>
<dbReference type="InterPro" id="IPR044068">
    <property type="entry name" value="CB"/>
</dbReference>
<protein>
    <recommendedName>
        <fullName evidence="3">Core-binding (CB) domain-containing protein</fullName>
    </recommendedName>
</protein>